<comment type="similarity">
    <text evidence="1">Belongs to the NmrA-type oxidoreductase family.</text>
</comment>
<proteinExistence type="inferred from homology"/>
<dbReference type="AlphaFoldDB" id="A0A5N5QJE6"/>
<dbReference type="InterPro" id="IPR008030">
    <property type="entry name" value="NmrA-like"/>
</dbReference>
<dbReference type="InterPro" id="IPR036291">
    <property type="entry name" value="NAD(P)-bd_dom_sf"/>
</dbReference>
<dbReference type="CDD" id="cd05251">
    <property type="entry name" value="NmrA_like_SDR_a"/>
    <property type="match status" value="1"/>
</dbReference>
<dbReference type="GO" id="GO:0016491">
    <property type="term" value="F:oxidoreductase activity"/>
    <property type="evidence" value="ECO:0007669"/>
    <property type="project" value="UniProtKB-KW"/>
</dbReference>
<reference evidence="5 6" key="1">
    <citation type="journal article" date="2019" name="Fungal Biol. Biotechnol.">
        <title>Draft genome sequence of fastidious pathogen Ceratobasidium theobromae, which causes vascular-streak dieback in Theobroma cacao.</title>
        <authorList>
            <person name="Ali S.S."/>
            <person name="Asman A."/>
            <person name="Shao J."/>
            <person name="Firmansyah A.P."/>
            <person name="Susilo A.W."/>
            <person name="Rosmana A."/>
            <person name="McMahon P."/>
            <person name="Junaid M."/>
            <person name="Guest D."/>
            <person name="Kheng T.Y."/>
            <person name="Meinhardt L.W."/>
            <person name="Bailey B.A."/>
        </authorList>
    </citation>
    <scope>NUCLEOTIDE SEQUENCE [LARGE SCALE GENOMIC DNA]</scope>
    <source>
        <strain evidence="5 6">CT2</strain>
    </source>
</reference>
<evidence type="ECO:0000256" key="2">
    <source>
        <dbReference type="ARBA" id="ARBA00022857"/>
    </source>
</evidence>
<comment type="caution">
    <text evidence="5">The sequence shown here is derived from an EMBL/GenBank/DDBJ whole genome shotgun (WGS) entry which is preliminary data.</text>
</comment>
<dbReference type="EMBL" id="SSOP01000106">
    <property type="protein sequence ID" value="KAB5591417.1"/>
    <property type="molecule type" value="Genomic_DNA"/>
</dbReference>
<dbReference type="Gene3D" id="3.90.25.10">
    <property type="entry name" value="UDP-galactose 4-epimerase, domain 1"/>
    <property type="match status" value="1"/>
</dbReference>
<dbReference type="InterPro" id="IPR051164">
    <property type="entry name" value="NmrA-like_oxidored"/>
</dbReference>
<keyword evidence="6" id="KW-1185">Reference proteome</keyword>
<dbReference type="Pfam" id="PF05368">
    <property type="entry name" value="NmrA"/>
    <property type="match status" value="1"/>
</dbReference>
<evidence type="ECO:0000256" key="3">
    <source>
        <dbReference type="ARBA" id="ARBA00023002"/>
    </source>
</evidence>
<gene>
    <name evidence="5" type="ORF">CTheo_5134</name>
</gene>
<dbReference type="GO" id="GO:0005634">
    <property type="term" value="C:nucleus"/>
    <property type="evidence" value="ECO:0007669"/>
    <property type="project" value="TreeGrafter"/>
</dbReference>
<dbReference type="OrthoDB" id="419598at2759"/>
<keyword evidence="2" id="KW-0521">NADP</keyword>
<evidence type="ECO:0000313" key="5">
    <source>
        <dbReference type="EMBL" id="KAB5591417.1"/>
    </source>
</evidence>
<dbReference type="SUPFAM" id="SSF51735">
    <property type="entry name" value="NAD(P)-binding Rossmann-fold domains"/>
    <property type="match status" value="1"/>
</dbReference>
<sequence>MALSTDKPIIAVCGATGFQGGSVVRHLLRDGRFAIRALTRKPNSAQARELANLGVAVVRADFDDLPSLCEAFKGCYGVFGVTDYFEAFDKEAQQGYNIVDAAKATGIKHLVLSTGAVVPYEIMVFTHKAATSAYLRKSGVPFTLFYTSFYYSNLSLFDAFVRDPKTGGWRLDFPFPTDVPLPSVSPRDIGAFILGAFASPSEWVGGEMKVVSEYISLRQYGEILAEVTGSSVEISETTQEQFLNMQNDSFRLQSWTAFKWFLDQHLENKPFYSVELAHRLCPDIQTFRGYAKEHVGLPPEQPMMVHYVRTQERFSEGAISSQ</sequence>
<accession>A0A5N5QJE6</accession>
<keyword evidence="3" id="KW-0560">Oxidoreductase</keyword>
<evidence type="ECO:0000259" key="4">
    <source>
        <dbReference type="Pfam" id="PF05368"/>
    </source>
</evidence>
<feature type="domain" description="NmrA-like" evidence="4">
    <location>
        <begin position="8"/>
        <end position="265"/>
    </location>
</feature>
<evidence type="ECO:0000256" key="1">
    <source>
        <dbReference type="ARBA" id="ARBA00006328"/>
    </source>
</evidence>
<organism evidence="5 6">
    <name type="scientific">Ceratobasidium theobromae</name>
    <dbReference type="NCBI Taxonomy" id="1582974"/>
    <lineage>
        <taxon>Eukaryota</taxon>
        <taxon>Fungi</taxon>
        <taxon>Dikarya</taxon>
        <taxon>Basidiomycota</taxon>
        <taxon>Agaricomycotina</taxon>
        <taxon>Agaricomycetes</taxon>
        <taxon>Cantharellales</taxon>
        <taxon>Ceratobasidiaceae</taxon>
        <taxon>Ceratobasidium</taxon>
    </lineage>
</organism>
<evidence type="ECO:0000313" key="6">
    <source>
        <dbReference type="Proteomes" id="UP000383932"/>
    </source>
</evidence>
<dbReference type="Gene3D" id="3.40.50.720">
    <property type="entry name" value="NAD(P)-binding Rossmann-like Domain"/>
    <property type="match status" value="1"/>
</dbReference>
<dbReference type="PANTHER" id="PTHR42748:SF30">
    <property type="entry name" value="NMRA-LIKE DOMAIN-CONTAINING PROTEIN"/>
    <property type="match status" value="1"/>
</dbReference>
<name>A0A5N5QJE6_9AGAM</name>
<dbReference type="Proteomes" id="UP000383932">
    <property type="component" value="Unassembled WGS sequence"/>
</dbReference>
<protein>
    <submittedName>
        <fullName evidence="5">NmrA-like family domain-containing protein 1</fullName>
    </submittedName>
</protein>
<dbReference type="PANTHER" id="PTHR42748">
    <property type="entry name" value="NITROGEN METABOLITE REPRESSION PROTEIN NMRA FAMILY MEMBER"/>
    <property type="match status" value="1"/>
</dbReference>